<evidence type="ECO:0000256" key="14">
    <source>
        <dbReference type="ARBA" id="ARBA00023170"/>
    </source>
</evidence>
<dbReference type="InterPro" id="IPR035965">
    <property type="entry name" value="PAS-like_dom_sf"/>
</dbReference>
<dbReference type="InterPro" id="IPR000014">
    <property type="entry name" value="PAS"/>
</dbReference>
<comment type="caution">
    <text evidence="17">The sequence shown here is derived from an EMBL/GenBank/DDBJ whole genome shotgun (WGS) entry which is preliminary data.</text>
</comment>
<evidence type="ECO:0000256" key="3">
    <source>
        <dbReference type="ARBA" id="ARBA00022630"/>
    </source>
</evidence>
<keyword evidence="7" id="KW-0863">Zinc-finger</keyword>
<keyword evidence="18" id="KW-1185">Reference proteome</keyword>
<evidence type="ECO:0000256" key="1">
    <source>
        <dbReference type="ARBA" id="ARBA00022543"/>
    </source>
</evidence>
<evidence type="ECO:0000256" key="10">
    <source>
        <dbReference type="ARBA" id="ARBA00023015"/>
    </source>
</evidence>
<evidence type="ECO:0000256" key="5">
    <source>
        <dbReference type="ARBA" id="ARBA00022723"/>
    </source>
</evidence>
<dbReference type="Pfam" id="PF13426">
    <property type="entry name" value="PAS_9"/>
    <property type="match status" value="2"/>
</dbReference>
<dbReference type="NCBIfam" id="TIGR00229">
    <property type="entry name" value="sensory_box"/>
    <property type="match status" value="1"/>
</dbReference>
<evidence type="ECO:0000256" key="12">
    <source>
        <dbReference type="ARBA" id="ARBA00023159"/>
    </source>
</evidence>
<dbReference type="GO" id="GO:0008270">
    <property type="term" value="F:zinc ion binding"/>
    <property type="evidence" value="ECO:0007669"/>
    <property type="project" value="UniProtKB-KW"/>
</dbReference>
<evidence type="ECO:0000259" key="16">
    <source>
        <dbReference type="PROSITE" id="PS50112"/>
    </source>
</evidence>
<evidence type="ECO:0000256" key="2">
    <source>
        <dbReference type="ARBA" id="ARBA00022606"/>
    </source>
</evidence>
<dbReference type="GeneID" id="19205828"/>
<keyword evidence="8" id="KW-0862">Zinc</keyword>
<dbReference type="OrthoDB" id="447251at2759"/>
<evidence type="ECO:0000313" key="18">
    <source>
        <dbReference type="Proteomes" id="UP000053558"/>
    </source>
</evidence>
<dbReference type="KEGG" id="cput:CONPUDRAFT_167667"/>
<protein>
    <recommendedName>
        <fullName evidence="16">PAS domain-containing protein</fullName>
    </recommendedName>
</protein>
<dbReference type="Gene3D" id="3.30.450.20">
    <property type="entry name" value="PAS domain"/>
    <property type="match status" value="3"/>
</dbReference>
<dbReference type="AlphaFoldDB" id="A0A5M3MIY2"/>
<evidence type="ECO:0000313" key="17">
    <source>
        <dbReference type="EMBL" id="EIW78744.1"/>
    </source>
</evidence>
<feature type="compositionally biased region" description="Pro residues" evidence="15">
    <location>
        <begin position="101"/>
        <end position="120"/>
    </location>
</feature>
<dbReference type="InterPro" id="IPR013655">
    <property type="entry name" value="PAS_fold_3"/>
</dbReference>
<dbReference type="Proteomes" id="UP000053558">
    <property type="component" value="Unassembled WGS sequence"/>
</dbReference>
<dbReference type="EMBL" id="JH711582">
    <property type="protein sequence ID" value="EIW78744.1"/>
    <property type="molecule type" value="Genomic_DNA"/>
</dbReference>
<keyword evidence="14" id="KW-0675">Receptor</keyword>
<dbReference type="Pfam" id="PF08447">
    <property type="entry name" value="PAS_3"/>
    <property type="match status" value="1"/>
</dbReference>
<keyword evidence="10" id="KW-0805">Transcription regulation</keyword>
<keyword evidence="5" id="KW-0479">Metal-binding</keyword>
<feature type="region of interest" description="Disordered" evidence="15">
    <location>
        <begin position="99"/>
        <end position="154"/>
    </location>
</feature>
<reference evidence="18" key="1">
    <citation type="journal article" date="2012" name="Science">
        <title>The Paleozoic origin of enzymatic lignin decomposition reconstructed from 31 fungal genomes.</title>
        <authorList>
            <person name="Floudas D."/>
            <person name="Binder M."/>
            <person name="Riley R."/>
            <person name="Barry K."/>
            <person name="Blanchette R.A."/>
            <person name="Henrissat B."/>
            <person name="Martinez A.T."/>
            <person name="Otillar R."/>
            <person name="Spatafora J.W."/>
            <person name="Yadav J.S."/>
            <person name="Aerts A."/>
            <person name="Benoit I."/>
            <person name="Boyd A."/>
            <person name="Carlson A."/>
            <person name="Copeland A."/>
            <person name="Coutinho P.M."/>
            <person name="de Vries R.P."/>
            <person name="Ferreira P."/>
            <person name="Findley K."/>
            <person name="Foster B."/>
            <person name="Gaskell J."/>
            <person name="Glotzer D."/>
            <person name="Gorecki P."/>
            <person name="Heitman J."/>
            <person name="Hesse C."/>
            <person name="Hori C."/>
            <person name="Igarashi K."/>
            <person name="Jurgens J.A."/>
            <person name="Kallen N."/>
            <person name="Kersten P."/>
            <person name="Kohler A."/>
            <person name="Kuees U."/>
            <person name="Kumar T.K.A."/>
            <person name="Kuo A."/>
            <person name="LaButti K."/>
            <person name="Larrondo L.F."/>
            <person name="Lindquist E."/>
            <person name="Ling A."/>
            <person name="Lombard V."/>
            <person name="Lucas S."/>
            <person name="Lundell T."/>
            <person name="Martin R."/>
            <person name="McLaughlin D.J."/>
            <person name="Morgenstern I."/>
            <person name="Morin E."/>
            <person name="Murat C."/>
            <person name="Nagy L.G."/>
            <person name="Nolan M."/>
            <person name="Ohm R.A."/>
            <person name="Patyshakuliyeva A."/>
            <person name="Rokas A."/>
            <person name="Ruiz-Duenas F.J."/>
            <person name="Sabat G."/>
            <person name="Salamov A."/>
            <person name="Samejima M."/>
            <person name="Schmutz J."/>
            <person name="Slot J.C."/>
            <person name="St John F."/>
            <person name="Stenlid J."/>
            <person name="Sun H."/>
            <person name="Sun S."/>
            <person name="Syed K."/>
            <person name="Tsang A."/>
            <person name="Wiebenga A."/>
            <person name="Young D."/>
            <person name="Pisabarro A."/>
            <person name="Eastwood D.C."/>
            <person name="Martin F."/>
            <person name="Cullen D."/>
            <person name="Grigoriev I.V."/>
            <person name="Hibbett D.S."/>
        </authorList>
    </citation>
    <scope>NUCLEOTIDE SEQUENCE [LARGE SCALE GENOMIC DNA]</scope>
    <source>
        <strain evidence="18">RWD-64-598 SS2</strain>
    </source>
</reference>
<dbReference type="PROSITE" id="PS50112">
    <property type="entry name" value="PAS"/>
    <property type="match status" value="2"/>
</dbReference>
<keyword evidence="12" id="KW-0010">Activator</keyword>
<evidence type="ECO:0000256" key="15">
    <source>
        <dbReference type="SAM" id="MobiDB-lite"/>
    </source>
</evidence>
<evidence type="ECO:0000256" key="4">
    <source>
        <dbReference type="ARBA" id="ARBA00022643"/>
    </source>
</evidence>
<dbReference type="SUPFAM" id="SSF55785">
    <property type="entry name" value="PYP-like sensor domain (PAS domain)"/>
    <property type="match status" value="3"/>
</dbReference>
<gene>
    <name evidence="17" type="ORF">CONPUDRAFT_167667</name>
</gene>
<evidence type="ECO:0000256" key="11">
    <source>
        <dbReference type="ARBA" id="ARBA00023125"/>
    </source>
</evidence>
<keyword evidence="2" id="KW-0716">Sensory transduction</keyword>
<dbReference type="PANTHER" id="PTHR47429:SF7">
    <property type="entry name" value="GATA-FACTOR"/>
    <property type="match status" value="1"/>
</dbReference>
<organism evidence="17 18">
    <name type="scientific">Coniophora puteana (strain RWD-64-598)</name>
    <name type="common">Brown rot fungus</name>
    <dbReference type="NCBI Taxonomy" id="741705"/>
    <lineage>
        <taxon>Eukaryota</taxon>
        <taxon>Fungi</taxon>
        <taxon>Dikarya</taxon>
        <taxon>Basidiomycota</taxon>
        <taxon>Agaricomycotina</taxon>
        <taxon>Agaricomycetes</taxon>
        <taxon>Agaricomycetidae</taxon>
        <taxon>Boletales</taxon>
        <taxon>Coniophorineae</taxon>
        <taxon>Coniophoraceae</taxon>
        <taxon>Coniophora</taxon>
    </lineage>
</organism>
<keyword evidence="4" id="KW-0288">FMN</keyword>
<keyword evidence="9" id="KW-0157">Chromophore</keyword>
<feature type="region of interest" description="Disordered" evidence="15">
    <location>
        <begin position="716"/>
        <end position="761"/>
    </location>
</feature>
<dbReference type="OMA" id="RPHPKIV"/>
<name>A0A5M3MIY2_CONPW</name>
<keyword evidence="6" id="KW-0677">Repeat</keyword>
<feature type="compositionally biased region" description="Low complexity" evidence="15">
    <location>
        <begin position="722"/>
        <end position="739"/>
    </location>
</feature>
<feature type="domain" description="PAS" evidence="16">
    <location>
        <begin position="421"/>
        <end position="480"/>
    </location>
</feature>
<keyword evidence="13" id="KW-0804">Transcription</keyword>
<keyword evidence="1" id="KW-0600">Photoreceptor protein</keyword>
<dbReference type="FunFam" id="3.30.450.20:FF:000064">
    <property type="entry name" value="Vivid PAS protein VVD"/>
    <property type="match status" value="1"/>
</dbReference>
<dbReference type="RefSeq" id="XP_007771714.1">
    <property type="nucleotide sequence ID" value="XM_007773524.1"/>
</dbReference>
<dbReference type="GO" id="GO:0009881">
    <property type="term" value="F:photoreceptor activity"/>
    <property type="evidence" value="ECO:0007669"/>
    <property type="project" value="UniProtKB-KW"/>
</dbReference>
<accession>A0A5M3MIY2</accession>
<dbReference type="GO" id="GO:0003677">
    <property type="term" value="F:DNA binding"/>
    <property type="evidence" value="ECO:0007669"/>
    <property type="project" value="UniProtKB-KW"/>
</dbReference>
<keyword evidence="3" id="KW-0285">Flavoprotein</keyword>
<dbReference type="GO" id="GO:0005634">
    <property type="term" value="C:nucleus"/>
    <property type="evidence" value="ECO:0007669"/>
    <property type="project" value="TreeGrafter"/>
</dbReference>
<sequence>MPFERYLRDDDDSNNAPFYTDYNPYHQQQQQQVQFQIPSFMLNGPPALAPGGGAEVLPVGMLDNSSYASQWLLNNGFAPFHSPSPAFSWNKQFSSDSIPSDIPPLPSIDPHQLPHPPSQPPSVYHQPPLSHISIPSSTPPLPSPEPSPHVHHVPHELISPPQIYGAPSAGGLPVYSSSGFDLLSVLARVVTRPHPKIVLGPIDASCSFVVSDVRRHDAPIIYASPSFYHLTGFDEHEVIGRNCRFLQAPDGNVHRGEFRRFVSQEAVTHLKKALSADKECQASLINYRKNGQAFINLVTVIPVTGGISNRLDEQDEIAYHVGFQVDLTEQPNAILQKLRDGSYIVNYSSTASLPQSLPLSARDRRLMGPPPAAISKDLKALLLDDKFIDSIPLTTAANLPISSSSSKSDTIDGNQLLNMVLLESLPDFILVLSLKGAFLYVAPSVRLSLGYEADEMVNKNMDEFCHQGDKVRLERELKESSVVPSEAGLSARAIPRPVDAVFRARSKAGPYVWVECRGRLHVEPGKGRKAIILSARVKPMARLLWGSIAQGGGLAYSQDMHGREGPSEFWGMTTASGTLTVVGAGAEQVLGWKQEEMTGRELQSFVSAAESIRNELSREQPCPIVCNAHRKDGSMALVQVVLYRLDGDDSSSLGNRFVCQVKEAGAHVRNDFLDMNTDVFEGLDATRESAWHYELEQLKKNYDRLASEVQALEAGTARRDSLASGSSATPPPAAQSSTPFPVPKEWRSLGQKRAWVGDDGP</sequence>
<feature type="compositionally biased region" description="Low complexity" evidence="15">
    <location>
        <begin position="121"/>
        <end position="136"/>
    </location>
</feature>
<evidence type="ECO:0000256" key="7">
    <source>
        <dbReference type="ARBA" id="ARBA00022771"/>
    </source>
</evidence>
<evidence type="ECO:0000256" key="9">
    <source>
        <dbReference type="ARBA" id="ARBA00022991"/>
    </source>
</evidence>
<proteinExistence type="predicted"/>
<evidence type="ECO:0000256" key="8">
    <source>
        <dbReference type="ARBA" id="ARBA00022833"/>
    </source>
</evidence>
<evidence type="ECO:0000256" key="6">
    <source>
        <dbReference type="ARBA" id="ARBA00022737"/>
    </source>
</evidence>
<feature type="domain" description="PAS" evidence="16">
    <location>
        <begin position="217"/>
        <end position="265"/>
    </location>
</feature>
<dbReference type="PANTHER" id="PTHR47429">
    <property type="entry name" value="PROTEIN TWIN LOV 1"/>
    <property type="match status" value="1"/>
</dbReference>
<dbReference type="SMART" id="SM00091">
    <property type="entry name" value="PAS"/>
    <property type="match status" value="3"/>
</dbReference>
<evidence type="ECO:0000256" key="13">
    <source>
        <dbReference type="ARBA" id="ARBA00023163"/>
    </source>
</evidence>
<dbReference type="CDD" id="cd00130">
    <property type="entry name" value="PAS"/>
    <property type="match status" value="3"/>
</dbReference>
<keyword evidence="11" id="KW-0238">DNA-binding</keyword>
<feature type="compositionally biased region" description="Pro residues" evidence="15">
    <location>
        <begin position="137"/>
        <end position="147"/>
    </location>
</feature>